<dbReference type="OrthoDB" id="7545269at2"/>
<name>A0A225D6L2_9BACT</name>
<comment type="caution">
    <text evidence="5">The sequence shown here is derived from an EMBL/GenBank/DDBJ whole genome shotgun (WGS) entry which is preliminary data.</text>
</comment>
<dbReference type="GO" id="GO:0016746">
    <property type="term" value="F:acyltransferase activity"/>
    <property type="evidence" value="ECO:0007669"/>
    <property type="project" value="UniProtKB-KW"/>
</dbReference>
<dbReference type="Gene3D" id="2.160.10.10">
    <property type="entry name" value="Hexapeptide repeat proteins"/>
    <property type="match status" value="1"/>
</dbReference>
<dbReference type="PROSITE" id="PS00101">
    <property type="entry name" value="HEXAPEP_TRANSFERASES"/>
    <property type="match status" value="1"/>
</dbReference>
<protein>
    <submittedName>
        <fullName evidence="5">Serine acetyltransferase</fullName>
    </submittedName>
</protein>
<evidence type="ECO:0000256" key="4">
    <source>
        <dbReference type="ARBA" id="ARBA00023315"/>
    </source>
</evidence>
<keyword evidence="4" id="KW-0012">Acyltransferase</keyword>
<reference evidence="6" key="1">
    <citation type="submission" date="2017-06" db="EMBL/GenBank/DDBJ databases">
        <title>Genome analysis of Fimbriiglobus ruber SP5, the first member of the order Planctomycetales with confirmed chitinolytic capability.</title>
        <authorList>
            <person name="Ravin N.V."/>
            <person name="Rakitin A.L."/>
            <person name="Ivanova A.A."/>
            <person name="Beletsky A.V."/>
            <person name="Kulichevskaya I.S."/>
            <person name="Mardanov A.V."/>
            <person name="Dedysh S.N."/>
        </authorList>
    </citation>
    <scope>NUCLEOTIDE SEQUENCE [LARGE SCALE GENOMIC DNA]</scope>
    <source>
        <strain evidence="6">SP5</strain>
    </source>
</reference>
<sequence>MTAVLSDPVPRISADAPDWSREKPQRFWDPGRRLLASIRGYQRYRNRGPLGRLVTYVYVLKHRFWSVVSGADVPLNSRLGGGLLLPHPNGVVIHPDSNVGPNCLLFQQVTLGHGGRPAGVPRLGGHVDVGAGAKILGGVVIGDHAKIGANAVVLCDVPAGATAVGIPARIIPALDHEECFE</sequence>
<comment type="similarity">
    <text evidence="1">Belongs to the transferase hexapeptide repeat family.</text>
</comment>
<evidence type="ECO:0000256" key="2">
    <source>
        <dbReference type="ARBA" id="ARBA00022679"/>
    </source>
</evidence>
<dbReference type="InterPro" id="IPR018357">
    <property type="entry name" value="Hexapep_transf_CS"/>
</dbReference>
<dbReference type="SUPFAM" id="SSF51161">
    <property type="entry name" value="Trimeric LpxA-like enzymes"/>
    <property type="match status" value="1"/>
</dbReference>
<keyword evidence="3" id="KW-0677">Repeat</keyword>
<dbReference type="InterPro" id="IPR001451">
    <property type="entry name" value="Hexapep"/>
</dbReference>
<evidence type="ECO:0000313" key="5">
    <source>
        <dbReference type="EMBL" id="OWK34158.1"/>
    </source>
</evidence>
<evidence type="ECO:0000256" key="1">
    <source>
        <dbReference type="ARBA" id="ARBA00007274"/>
    </source>
</evidence>
<keyword evidence="2 5" id="KW-0808">Transferase</keyword>
<dbReference type="EMBL" id="NIDE01000020">
    <property type="protein sequence ID" value="OWK34158.1"/>
    <property type="molecule type" value="Genomic_DNA"/>
</dbReference>
<dbReference type="Proteomes" id="UP000214646">
    <property type="component" value="Unassembled WGS sequence"/>
</dbReference>
<organism evidence="5 6">
    <name type="scientific">Fimbriiglobus ruber</name>
    <dbReference type="NCBI Taxonomy" id="1908690"/>
    <lineage>
        <taxon>Bacteria</taxon>
        <taxon>Pseudomonadati</taxon>
        <taxon>Planctomycetota</taxon>
        <taxon>Planctomycetia</taxon>
        <taxon>Gemmatales</taxon>
        <taxon>Gemmataceae</taxon>
        <taxon>Fimbriiglobus</taxon>
    </lineage>
</organism>
<accession>A0A225D6L2</accession>
<keyword evidence="6" id="KW-1185">Reference proteome</keyword>
<dbReference type="InterPro" id="IPR011004">
    <property type="entry name" value="Trimer_LpxA-like_sf"/>
</dbReference>
<dbReference type="Pfam" id="PF00132">
    <property type="entry name" value="Hexapep"/>
    <property type="match status" value="1"/>
</dbReference>
<dbReference type="InterPro" id="IPR045304">
    <property type="entry name" value="LbH_SAT"/>
</dbReference>
<proteinExistence type="inferred from homology"/>
<dbReference type="CDD" id="cd03354">
    <property type="entry name" value="LbH_SAT"/>
    <property type="match status" value="1"/>
</dbReference>
<dbReference type="RefSeq" id="WP_088260482.1">
    <property type="nucleotide sequence ID" value="NZ_NIDE01000020.1"/>
</dbReference>
<dbReference type="AlphaFoldDB" id="A0A225D6L2"/>
<gene>
    <name evidence="5" type="ORF">FRUB_10129</name>
</gene>
<evidence type="ECO:0000256" key="3">
    <source>
        <dbReference type="ARBA" id="ARBA00022737"/>
    </source>
</evidence>
<dbReference type="PANTHER" id="PTHR42811">
    <property type="entry name" value="SERINE ACETYLTRANSFERASE"/>
    <property type="match status" value="1"/>
</dbReference>
<evidence type="ECO:0000313" key="6">
    <source>
        <dbReference type="Proteomes" id="UP000214646"/>
    </source>
</evidence>